<dbReference type="EC" id="3.6.-.-" evidence="3"/>
<name>A0AAF0YXM4_9CORY</name>
<gene>
    <name evidence="3" type="ORF">CYJ47_06720</name>
</gene>
<dbReference type="SUPFAM" id="SSF55811">
    <property type="entry name" value="Nudix"/>
    <property type="match status" value="1"/>
</dbReference>
<proteinExistence type="predicted"/>
<evidence type="ECO:0000256" key="1">
    <source>
        <dbReference type="ARBA" id="ARBA00022801"/>
    </source>
</evidence>
<sequence length="206" mass="22763">MSFEFSVLSSEHLLDAPIISVRRDRVTMPTGEANREIVEHFGAIAVVCEKDGEIVLEKQYRHSVGKHLWELPAGLLDKPDEPALNCAARELREEVGLHADTWSLVTDLVTSPGFCDEAVRIFHATGISEVPRPEAEDEEADLTWQWVPLDKARQMVLNGEICNSIAIAGIMCCGLNDRGVDTPFELRPHALAGRKEALKSHDAGTQ</sequence>
<dbReference type="CDD" id="cd24158">
    <property type="entry name" value="NUDIX_ADPRase_Rv1700"/>
    <property type="match status" value="1"/>
</dbReference>
<dbReference type="PROSITE" id="PS51462">
    <property type="entry name" value="NUDIX"/>
    <property type="match status" value="1"/>
</dbReference>
<reference evidence="3" key="2">
    <citation type="submission" date="2023-10" db="EMBL/GenBank/DDBJ databases">
        <authorList>
            <person name="Choi B."/>
        </authorList>
    </citation>
    <scope>NUCLEOTIDE SEQUENCE</scope>
    <source>
        <strain evidence="3">UMB0763</strain>
    </source>
</reference>
<dbReference type="EMBL" id="CP136958">
    <property type="protein sequence ID" value="WOT03436.1"/>
    <property type="molecule type" value="Genomic_DNA"/>
</dbReference>
<dbReference type="KEGG" id="cpyr:CYJ47_06720"/>
<dbReference type="PANTHER" id="PTHR11839:SF31">
    <property type="entry name" value="ADP-RIBOSE PYROPHOSPHATASE"/>
    <property type="match status" value="1"/>
</dbReference>
<accession>A0AAF0YXM4</accession>
<dbReference type="Proteomes" id="UP000234560">
    <property type="component" value="Chromosome"/>
</dbReference>
<dbReference type="GO" id="GO:0016787">
    <property type="term" value="F:hydrolase activity"/>
    <property type="evidence" value="ECO:0007669"/>
    <property type="project" value="UniProtKB-KW"/>
</dbReference>
<evidence type="ECO:0000313" key="4">
    <source>
        <dbReference type="Proteomes" id="UP000234560"/>
    </source>
</evidence>
<dbReference type="InterPro" id="IPR000086">
    <property type="entry name" value="NUDIX_hydrolase_dom"/>
</dbReference>
<dbReference type="RefSeq" id="WP_101679456.1">
    <property type="nucleotide sequence ID" value="NZ_CAMYCO010000036.1"/>
</dbReference>
<reference evidence="3" key="1">
    <citation type="submission" date="2017-12" db="EMBL/GenBank/DDBJ databases">
        <authorList>
            <person name="Thomas-White K."/>
            <person name="Wolfe A.J."/>
        </authorList>
    </citation>
    <scope>NUCLEOTIDE SEQUENCE</scope>
    <source>
        <strain evidence="3">UMB0763</strain>
    </source>
</reference>
<keyword evidence="1 3" id="KW-0378">Hydrolase</keyword>
<dbReference type="PANTHER" id="PTHR11839">
    <property type="entry name" value="UDP/ADP-SUGAR PYROPHOSPHATASE"/>
    <property type="match status" value="1"/>
</dbReference>
<dbReference type="GO" id="GO:0006753">
    <property type="term" value="P:nucleoside phosphate metabolic process"/>
    <property type="evidence" value="ECO:0007669"/>
    <property type="project" value="TreeGrafter"/>
</dbReference>
<dbReference type="GO" id="GO:0019693">
    <property type="term" value="P:ribose phosphate metabolic process"/>
    <property type="evidence" value="ECO:0007669"/>
    <property type="project" value="TreeGrafter"/>
</dbReference>
<dbReference type="Pfam" id="PF00293">
    <property type="entry name" value="NUDIX"/>
    <property type="match status" value="1"/>
</dbReference>
<evidence type="ECO:0000313" key="3">
    <source>
        <dbReference type="EMBL" id="WOT03436.1"/>
    </source>
</evidence>
<dbReference type="GO" id="GO:0005829">
    <property type="term" value="C:cytosol"/>
    <property type="evidence" value="ECO:0007669"/>
    <property type="project" value="TreeGrafter"/>
</dbReference>
<dbReference type="InterPro" id="IPR015797">
    <property type="entry name" value="NUDIX_hydrolase-like_dom_sf"/>
</dbReference>
<feature type="domain" description="Nudix hydrolase" evidence="2">
    <location>
        <begin position="38"/>
        <end position="169"/>
    </location>
</feature>
<dbReference type="Gene3D" id="3.90.79.10">
    <property type="entry name" value="Nucleoside Triphosphate Pyrophosphohydrolase"/>
    <property type="match status" value="1"/>
</dbReference>
<protein>
    <submittedName>
        <fullName evidence="3">NUDIX hydrolase</fullName>
        <ecNumber evidence="3">3.6.-.-</ecNumber>
    </submittedName>
</protein>
<dbReference type="AlphaFoldDB" id="A0AAF0YXM4"/>
<organism evidence="3 4">
    <name type="scientific">Corynebacterium pyruviciproducens</name>
    <dbReference type="NCBI Taxonomy" id="598660"/>
    <lineage>
        <taxon>Bacteria</taxon>
        <taxon>Bacillati</taxon>
        <taxon>Actinomycetota</taxon>
        <taxon>Actinomycetes</taxon>
        <taxon>Mycobacteriales</taxon>
        <taxon>Corynebacteriaceae</taxon>
        <taxon>Corynebacterium</taxon>
    </lineage>
</organism>
<evidence type="ECO:0000259" key="2">
    <source>
        <dbReference type="PROSITE" id="PS51462"/>
    </source>
</evidence>